<reference evidence="1" key="1">
    <citation type="journal article" date="2015" name="Nature">
        <title>Complex archaea that bridge the gap between prokaryotes and eukaryotes.</title>
        <authorList>
            <person name="Spang A."/>
            <person name="Saw J.H."/>
            <person name="Jorgensen S.L."/>
            <person name="Zaremba-Niedzwiedzka K."/>
            <person name="Martijn J."/>
            <person name="Lind A.E."/>
            <person name="van Eijk R."/>
            <person name="Schleper C."/>
            <person name="Guy L."/>
            <person name="Ettema T.J."/>
        </authorList>
    </citation>
    <scope>NUCLEOTIDE SEQUENCE</scope>
</reference>
<organism evidence="1">
    <name type="scientific">marine sediment metagenome</name>
    <dbReference type="NCBI Taxonomy" id="412755"/>
    <lineage>
        <taxon>unclassified sequences</taxon>
        <taxon>metagenomes</taxon>
        <taxon>ecological metagenomes</taxon>
    </lineage>
</organism>
<dbReference type="EMBL" id="LAZR01016864">
    <property type="protein sequence ID" value="KKM02687.1"/>
    <property type="molecule type" value="Genomic_DNA"/>
</dbReference>
<name>A0A0F9HHR4_9ZZZZ</name>
<accession>A0A0F9HHR4</accession>
<evidence type="ECO:0000313" key="1">
    <source>
        <dbReference type="EMBL" id="KKM02687.1"/>
    </source>
</evidence>
<protein>
    <recommendedName>
        <fullName evidence="2">HicB-like antitoxin of toxin-antitoxin system domain-containing protein</fullName>
    </recommendedName>
</protein>
<proteinExistence type="predicted"/>
<comment type="caution">
    <text evidence="1">The sequence shown here is derived from an EMBL/GenBank/DDBJ whole genome shotgun (WGS) entry which is preliminary data.</text>
</comment>
<dbReference type="AlphaFoldDB" id="A0A0F9HHR4"/>
<gene>
    <name evidence="1" type="ORF">LCGC14_1781910</name>
</gene>
<sequence length="76" mass="8574">MTHEEMLEWVLDHPEIMVRKQARPRKETELWVICDTSVGLETLATGATYQEAIESATSVLKAKEEARAKVCSVQSL</sequence>
<evidence type="ECO:0008006" key="2">
    <source>
        <dbReference type="Google" id="ProtNLM"/>
    </source>
</evidence>